<evidence type="ECO:0000256" key="5">
    <source>
        <dbReference type="ARBA" id="ARBA00023239"/>
    </source>
</evidence>
<evidence type="ECO:0000256" key="7">
    <source>
        <dbReference type="RuleBase" id="RU003707"/>
    </source>
</evidence>
<reference evidence="8 9" key="1">
    <citation type="submission" date="2024-10" db="EMBL/GenBank/DDBJ databases">
        <title>Updated reference genomes for cyclostephanoid diatoms.</title>
        <authorList>
            <person name="Roberts W.R."/>
            <person name="Alverson A.J."/>
        </authorList>
    </citation>
    <scope>NUCLEOTIDE SEQUENCE [LARGE SCALE GENOMIC DNA]</scope>
    <source>
        <strain evidence="8 9">AJA010-31</strain>
    </source>
</reference>
<dbReference type="AlphaFoldDB" id="A0ABD3N9D3"/>
<dbReference type="InterPro" id="IPR001753">
    <property type="entry name" value="Enoyl-CoA_hydra/iso"/>
</dbReference>
<evidence type="ECO:0000256" key="2">
    <source>
        <dbReference type="ARBA" id="ARBA00012076"/>
    </source>
</evidence>
<dbReference type="EMBL" id="JALLPJ020001264">
    <property type="protein sequence ID" value="KAL3772602.1"/>
    <property type="molecule type" value="Genomic_DNA"/>
</dbReference>
<evidence type="ECO:0000256" key="3">
    <source>
        <dbReference type="ARBA" id="ARBA00022832"/>
    </source>
</evidence>
<dbReference type="FunFam" id="3.90.226.10:FF:000019">
    <property type="entry name" value="Enoyl-CoA hydratase, mitochondrial"/>
    <property type="match status" value="1"/>
</dbReference>
<dbReference type="CDD" id="cd06558">
    <property type="entry name" value="crotonase-like"/>
    <property type="match status" value="1"/>
</dbReference>
<comment type="caution">
    <text evidence="8">The sequence shown here is derived from an EMBL/GenBank/DDBJ whole genome shotgun (WGS) entry which is preliminary data.</text>
</comment>
<keyword evidence="4" id="KW-0443">Lipid metabolism</keyword>
<evidence type="ECO:0000256" key="1">
    <source>
        <dbReference type="ARBA" id="ARBA00005254"/>
    </source>
</evidence>
<dbReference type="PROSITE" id="PS00166">
    <property type="entry name" value="ENOYL_COA_HYDRATASE"/>
    <property type="match status" value="1"/>
</dbReference>
<organism evidence="8 9">
    <name type="scientific">Cyclotella atomus</name>
    <dbReference type="NCBI Taxonomy" id="382360"/>
    <lineage>
        <taxon>Eukaryota</taxon>
        <taxon>Sar</taxon>
        <taxon>Stramenopiles</taxon>
        <taxon>Ochrophyta</taxon>
        <taxon>Bacillariophyta</taxon>
        <taxon>Coscinodiscophyceae</taxon>
        <taxon>Thalassiosirophycidae</taxon>
        <taxon>Stephanodiscales</taxon>
        <taxon>Stephanodiscaceae</taxon>
        <taxon>Cyclotella</taxon>
    </lineage>
</organism>
<dbReference type="PANTHER" id="PTHR11941:SF54">
    <property type="entry name" value="ENOYL-COA HYDRATASE, MITOCHONDRIAL"/>
    <property type="match status" value="1"/>
</dbReference>
<accession>A0ABD3N9D3</accession>
<dbReference type="Pfam" id="PF00378">
    <property type="entry name" value="ECH_1"/>
    <property type="match status" value="1"/>
</dbReference>
<keyword evidence="5" id="KW-0456">Lyase</keyword>
<comment type="similarity">
    <text evidence="1 7">Belongs to the enoyl-CoA hydratase/isomerase family.</text>
</comment>
<name>A0ABD3N9D3_9STRA</name>
<dbReference type="FunFam" id="1.10.12.10:FF:000001">
    <property type="entry name" value="Probable enoyl-CoA hydratase, mitochondrial"/>
    <property type="match status" value="1"/>
</dbReference>
<dbReference type="SUPFAM" id="SSF52096">
    <property type="entry name" value="ClpP/crotonase"/>
    <property type="match status" value="1"/>
</dbReference>
<dbReference type="Proteomes" id="UP001530400">
    <property type="component" value="Unassembled WGS sequence"/>
</dbReference>
<dbReference type="GO" id="GO:0004300">
    <property type="term" value="F:enoyl-CoA hydratase activity"/>
    <property type="evidence" value="ECO:0007669"/>
    <property type="project" value="UniProtKB-EC"/>
</dbReference>
<dbReference type="InterPro" id="IPR014748">
    <property type="entry name" value="Enoyl-CoA_hydra_C"/>
</dbReference>
<dbReference type="InterPro" id="IPR018376">
    <property type="entry name" value="Enoyl-CoA_hyd/isom_CS"/>
</dbReference>
<dbReference type="GO" id="GO:0006631">
    <property type="term" value="P:fatty acid metabolic process"/>
    <property type="evidence" value="ECO:0007669"/>
    <property type="project" value="UniProtKB-KW"/>
</dbReference>
<keyword evidence="9" id="KW-1185">Reference proteome</keyword>
<dbReference type="Gene3D" id="3.90.226.10">
    <property type="entry name" value="2-enoyl-CoA Hydratase, Chain A, domain 1"/>
    <property type="match status" value="1"/>
</dbReference>
<keyword evidence="3" id="KW-0276">Fatty acid metabolism</keyword>
<dbReference type="InterPro" id="IPR029045">
    <property type="entry name" value="ClpP/crotonase-like_dom_sf"/>
</dbReference>
<dbReference type="PANTHER" id="PTHR11941">
    <property type="entry name" value="ENOYL-COA HYDRATASE-RELATED"/>
    <property type="match status" value="1"/>
</dbReference>
<protein>
    <recommendedName>
        <fullName evidence="6">Probable enoyl-CoA hydratase, mitochondrial</fullName>
        <ecNumber evidence="2">4.2.1.17</ecNumber>
    </recommendedName>
</protein>
<evidence type="ECO:0000256" key="6">
    <source>
        <dbReference type="ARBA" id="ARBA00073937"/>
    </source>
</evidence>
<dbReference type="Gene3D" id="1.10.12.10">
    <property type="entry name" value="Lyase 2-enoyl-coa Hydratase, Chain A, domain 2"/>
    <property type="match status" value="1"/>
</dbReference>
<evidence type="ECO:0000313" key="8">
    <source>
        <dbReference type="EMBL" id="KAL3772602.1"/>
    </source>
</evidence>
<proteinExistence type="inferred from homology"/>
<evidence type="ECO:0000256" key="4">
    <source>
        <dbReference type="ARBA" id="ARBA00023098"/>
    </source>
</evidence>
<dbReference type="EC" id="4.2.1.17" evidence="2"/>
<sequence length="334" mass="35562">MFAVRQAAPLLARTNARITPIALKACAASISAAAPTHRIDGGITNLACGNDCKIRTLSNHSIRTMATLSASYDHILAEKRMPETSAKGGGVGLITLHRPKALNALCDALFEDLIHAVNAFEEDEDVGCVVITGSPKAFAAGADISEMSTQEFANVYKKNMFTQWADITKASKPIIAAVNGFALGGGCELAMMCDIILAGSNAQFGQPEINLGVIPGAGGTQRLIRAVGKSKAMEMVLTGNRINAEEAFAAGLVAKVIDSDHLVEEAIKMGFTIAEKSGMAVRMAKEAVNVAEETSLAEGLRFERRMFHALFATKDQKEGMSAFLEKRKPEFTNE</sequence>
<gene>
    <name evidence="8" type="ORF">ACHAWO_003657</name>
</gene>
<evidence type="ECO:0000313" key="9">
    <source>
        <dbReference type="Proteomes" id="UP001530400"/>
    </source>
</evidence>